<feature type="transmembrane region" description="Helical" evidence="9">
    <location>
        <begin position="343"/>
        <end position="362"/>
    </location>
</feature>
<feature type="transmembrane region" description="Helical" evidence="9">
    <location>
        <begin position="14"/>
        <end position="31"/>
    </location>
</feature>
<dbReference type="GO" id="GO:1902600">
    <property type="term" value="P:proton transmembrane transport"/>
    <property type="evidence" value="ECO:0007669"/>
    <property type="project" value="InterPro"/>
</dbReference>
<dbReference type="Pfam" id="PF00999">
    <property type="entry name" value="Na_H_Exchanger"/>
    <property type="match status" value="1"/>
</dbReference>
<dbReference type="InterPro" id="IPR038770">
    <property type="entry name" value="Na+/solute_symporter_sf"/>
</dbReference>
<feature type="transmembrane region" description="Helical" evidence="9">
    <location>
        <begin position="38"/>
        <end position="57"/>
    </location>
</feature>
<feature type="transmembrane region" description="Helical" evidence="9">
    <location>
        <begin position="92"/>
        <end position="111"/>
    </location>
</feature>
<feature type="transmembrane region" description="Helical" evidence="9">
    <location>
        <begin position="281"/>
        <end position="299"/>
    </location>
</feature>
<evidence type="ECO:0000256" key="7">
    <source>
        <dbReference type="ARBA" id="ARBA00023065"/>
    </source>
</evidence>
<dbReference type="KEGG" id="amr:AM1_2555"/>
<accession>B0C5I7</accession>
<feature type="transmembrane region" description="Helical" evidence="9">
    <location>
        <begin position="192"/>
        <end position="213"/>
    </location>
</feature>
<keyword evidence="4" id="KW-0050">Antiport</keyword>
<dbReference type="AlphaFoldDB" id="B0C5I7"/>
<evidence type="ECO:0000256" key="5">
    <source>
        <dbReference type="ARBA" id="ARBA00022692"/>
    </source>
</evidence>
<comment type="similarity">
    <text evidence="2">Belongs to the monovalent cation:proton antiporter 2 (CPA2) transporter (TC 2.A.37) family.</text>
</comment>
<evidence type="ECO:0000256" key="6">
    <source>
        <dbReference type="ARBA" id="ARBA00022989"/>
    </source>
</evidence>
<feature type="transmembrane region" description="Helical" evidence="9">
    <location>
        <begin position="374"/>
        <end position="392"/>
    </location>
</feature>
<evidence type="ECO:0000256" key="1">
    <source>
        <dbReference type="ARBA" id="ARBA00004141"/>
    </source>
</evidence>
<evidence type="ECO:0000256" key="9">
    <source>
        <dbReference type="SAM" id="Phobius"/>
    </source>
</evidence>
<proteinExistence type="inferred from homology"/>
<dbReference type="PANTHER" id="PTHR43562">
    <property type="entry name" value="NAPA-TYPE SODIUM/HYDROGEN ANTIPORTER"/>
    <property type="match status" value="1"/>
</dbReference>
<gene>
    <name evidence="11" type="ordered locus">AM1_2555</name>
</gene>
<dbReference type="GO" id="GO:0016020">
    <property type="term" value="C:membrane"/>
    <property type="evidence" value="ECO:0007669"/>
    <property type="project" value="UniProtKB-SubCell"/>
</dbReference>
<dbReference type="STRING" id="329726.AM1_2555"/>
<dbReference type="EMBL" id="CP000828">
    <property type="protein sequence ID" value="ABW27563.1"/>
    <property type="molecule type" value="Genomic_DNA"/>
</dbReference>
<feature type="transmembrane region" description="Helical" evidence="9">
    <location>
        <begin position="161"/>
        <end position="186"/>
    </location>
</feature>
<feature type="transmembrane region" description="Helical" evidence="9">
    <location>
        <begin position="225"/>
        <end position="244"/>
    </location>
</feature>
<dbReference type="OrthoDB" id="9793589at2"/>
<keyword evidence="12" id="KW-1185">Reference proteome</keyword>
<dbReference type="InterPro" id="IPR006153">
    <property type="entry name" value="Cation/H_exchanger_TM"/>
</dbReference>
<reference evidence="11 12" key="1">
    <citation type="journal article" date="2008" name="Proc. Natl. Acad. Sci. U.S.A.">
        <title>Niche adaptation and genome expansion in the chlorophyll d-producing cyanobacterium Acaryochloris marina.</title>
        <authorList>
            <person name="Swingley W.D."/>
            <person name="Chen M."/>
            <person name="Cheung P.C."/>
            <person name="Conrad A.L."/>
            <person name="Dejesa L.C."/>
            <person name="Hao J."/>
            <person name="Honchak B.M."/>
            <person name="Karbach L.E."/>
            <person name="Kurdoglu A."/>
            <person name="Lahiri S."/>
            <person name="Mastrian S.D."/>
            <person name="Miyashita H."/>
            <person name="Page L."/>
            <person name="Ramakrishna P."/>
            <person name="Satoh S."/>
            <person name="Sattley W.M."/>
            <person name="Shimada Y."/>
            <person name="Taylor H.L."/>
            <person name="Tomo T."/>
            <person name="Tsuchiya T."/>
            <person name="Wang Z.T."/>
            <person name="Raymond J."/>
            <person name="Mimuro M."/>
            <person name="Blankenship R.E."/>
            <person name="Touchman J.W."/>
        </authorList>
    </citation>
    <scope>NUCLEOTIDE SEQUENCE [LARGE SCALE GENOMIC DNA]</scope>
    <source>
        <strain evidence="12">MBIC 11017</strain>
    </source>
</reference>
<keyword evidence="5 9" id="KW-0812">Transmembrane</keyword>
<evidence type="ECO:0000313" key="12">
    <source>
        <dbReference type="Proteomes" id="UP000000268"/>
    </source>
</evidence>
<keyword evidence="8 9" id="KW-0472">Membrane</keyword>
<dbReference type="Gene3D" id="1.20.1530.20">
    <property type="match status" value="1"/>
</dbReference>
<name>B0C5I7_ACAM1</name>
<evidence type="ECO:0000256" key="2">
    <source>
        <dbReference type="ARBA" id="ARBA00005551"/>
    </source>
</evidence>
<feature type="transmembrane region" description="Helical" evidence="9">
    <location>
        <begin position="250"/>
        <end position="269"/>
    </location>
</feature>
<protein>
    <submittedName>
        <fullName evidence="11">Na+/H+ antiporter, putative</fullName>
    </submittedName>
</protein>
<feature type="domain" description="Cation/H+ exchanger transmembrane" evidence="10">
    <location>
        <begin position="22"/>
        <end position="392"/>
    </location>
</feature>
<keyword evidence="3" id="KW-0813">Transport</keyword>
<comment type="subcellular location">
    <subcellularLocation>
        <location evidence="1">Membrane</location>
        <topology evidence="1">Multi-pass membrane protein</topology>
    </subcellularLocation>
</comment>
<keyword evidence="7" id="KW-0406">Ion transport</keyword>
<dbReference type="HOGENOM" id="CLU_005126_7_1_3"/>
<dbReference type="Proteomes" id="UP000000268">
    <property type="component" value="Chromosome"/>
</dbReference>
<sequence length="406" mass="42688">MSMATLILPLQDPVYAFSVLLVILLLAPLIAKPLKLPALVVLILLGCLLGSNGLGIIARDTQLIFLEKVGLLYIMLLAGLQMDLSDLQRLGVRALMFGLLTFGLPFAVGVVSGQVMISMGIIAVAGSSGLASALLGILYSPHTLLAYPSMTRLGLAQRESIGVAVGGTVLTAILTLVGFALIQAMAEGQIGLVLWLKLLVGLPLLTTLCFWGVPQLGHCFFNPKAEVSLGLQFIFVVATLFVIASATQGLGVDSIVGAFIAGLALNRSIPMESDLMNRIDFVGNSLFIPAFMVSVGVLANPTVFVSAPGSLGIAGVIVGGAVASKWLSAWIVGRWFNYEPMEVLTLFSLTIPRAALVLVITLFGKEASLVDDNIFNAVIAYIVVTCLLGPILSEWAGKKLATQIEG</sequence>
<evidence type="ECO:0000256" key="4">
    <source>
        <dbReference type="ARBA" id="ARBA00022449"/>
    </source>
</evidence>
<evidence type="ECO:0000256" key="8">
    <source>
        <dbReference type="ARBA" id="ARBA00023136"/>
    </source>
</evidence>
<feature type="transmembrane region" description="Helical" evidence="9">
    <location>
        <begin position="117"/>
        <end position="140"/>
    </location>
</feature>
<evidence type="ECO:0000259" key="10">
    <source>
        <dbReference type="Pfam" id="PF00999"/>
    </source>
</evidence>
<dbReference type="GO" id="GO:0015297">
    <property type="term" value="F:antiporter activity"/>
    <property type="evidence" value="ECO:0007669"/>
    <property type="project" value="UniProtKB-KW"/>
</dbReference>
<evidence type="ECO:0000313" key="11">
    <source>
        <dbReference type="EMBL" id="ABW27563.1"/>
    </source>
</evidence>
<dbReference type="eggNOG" id="COG0475">
    <property type="taxonomic scope" value="Bacteria"/>
</dbReference>
<evidence type="ECO:0000256" key="3">
    <source>
        <dbReference type="ARBA" id="ARBA00022448"/>
    </source>
</evidence>
<feature type="transmembrane region" description="Helical" evidence="9">
    <location>
        <begin position="311"/>
        <end position="331"/>
    </location>
</feature>
<keyword evidence="6 9" id="KW-1133">Transmembrane helix</keyword>
<organism evidence="11 12">
    <name type="scientific">Acaryochloris marina (strain MBIC 11017)</name>
    <dbReference type="NCBI Taxonomy" id="329726"/>
    <lineage>
        <taxon>Bacteria</taxon>
        <taxon>Bacillati</taxon>
        <taxon>Cyanobacteriota</taxon>
        <taxon>Cyanophyceae</taxon>
        <taxon>Acaryochloridales</taxon>
        <taxon>Acaryochloridaceae</taxon>
        <taxon>Acaryochloris</taxon>
    </lineage>
</organism>
<dbReference type="PANTHER" id="PTHR43562:SF4">
    <property type="entry name" value="NA(+)_H(+) ANTIPORTER NHAS5"/>
    <property type="match status" value="1"/>
</dbReference>